<dbReference type="Proteomes" id="UP000182769">
    <property type="component" value="Unassembled WGS sequence"/>
</dbReference>
<keyword evidence="2" id="KW-1185">Reference proteome</keyword>
<accession>A0A0K6INR8</accession>
<protein>
    <submittedName>
        <fullName evidence="1">Uncharacterized protein</fullName>
    </submittedName>
</protein>
<evidence type="ECO:0000313" key="2">
    <source>
        <dbReference type="Proteomes" id="UP000182769"/>
    </source>
</evidence>
<dbReference type="AlphaFoldDB" id="A0A0K6INR8"/>
<dbReference type="OrthoDB" id="7068007at2"/>
<reference evidence="2" key="1">
    <citation type="submission" date="2015-08" db="EMBL/GenBank/DDBJ databases">
        <authorList>
            <person name="Varghese N."/>
        </authorList>
    </citation>
    <scope>NUCLEOTIDE SEQUENCE [LARGE SCALE GENOMIC DNA]</scope>
    <source>
        <strain evidence="2">JCM 18476</strain>
    </source>
</reference>
<organism evidence="1 2">
    <name type="scientific">Marinomonas fungiae</name>
    <dbReference type="NCBI Taxonomy" id="1137284"/>
    <lineage>
        <taxon>Bacteria</taxon>
        <taxon>Pseudomonadati</taxon>
        <taxon>Pseudomonadota</taxon>
        <taxon>Gammaproteobacteria</taxon>
        <taxon>Oceanospirillales</taxon>
        <taxon>Oceanospirillaceae</taxon>
        <taxon>Marinomonas</taxon>
    </lineage>
</organism>
<sequence>MSNHVLIALAKRKPFVVTPEMPEGCSYDYVRGLWMKANDVLVSHGSEFGVQATKKCDVETGEDQKGE</sequence>
<evidence type="ECO:0000313" key="1">
    <source>
        <dbReference type="EMBL" id="CUB04731.1"/>
    </source>
</evidence>
<proteinExistence type="predicted"/>
<name>A0A0K6INR8_9GAMM</name>
<gene>
    <name evidence="1" type="ORF">Ga0061065_10833</name>
</gene>
<dbReference type="STRING" id="1137284.GCA_001418205_02555"/>
<dbReference type="EMBL" id="CYHG01000008">
    <property type="protein sequence ID" value="CUB04731.1"/>
    <property type="molecule type" value="Genomic_DNA"/>
</dbReference>